<dbReference type="STRING" id="1514105.AOC36_00885"/>
<evidence type="ECO:0000313" key="2">
    <source>
        <dbReference type="EMBL" id="AMC92598.1"/>
    </source>
</evidence>
<proteinExistence type="predicted"/>
<dbReference type="RefSeq" id="WP_067630117.1">
    <property type="nucleotide sequence ID" value="NZ_CP013213.1"/>
</dbReference>
<gene>
    <name evidence="2" type="ORF">AOC36_00885</name>
</gene>
<dbReference type="Proteomes" id="UP000063781">
    <property type="component" value="Chromosome"/>
</dbReference>
<keyword evidence="1" id="KW-0472">Membrane</keyword>
<keyword evidence="3" id="KW-1185">Reference proteome</keyword>
<feature type="transmembrane region" description="Helical" evidence="1">
    <location>
        <begin position="21"/>
        <end position="47"/>
    </location>
</feature>
<dbReference type="EMBL" id="CP013213">
    <property type="protein sequence ID" value="AMC92598.1"/>
    <property type="molecule type" value="Genomic_DNA"/>
</dbReference>
<protein>
    <submittedName>
        <fullName evidence="2">Uncharacterized protein</fullName>
    </submittedName>
</protein>
<keyword evidence="1" id="KW-0812">Transmembrane</keyword>
<accession>A0A109UGI6</accession>
<dbReference type="AlphaFoldDB" id="A0A109UGI6"/>
<evidence type="ECO:0000256" key="1">
    <source>
        <dbReference type="SAM" id="Phobius"/>
    </source>
</evidence>
<evidence type="ECO:0000313" key="3">
    <source>
        <dbReference type="Proteomes" id="UP000063781"/>
    </source>
</evidence>
<organism evidence="2 3">
    <name type="scientific">Erysipelothrix larvae</name>
    <dbReference type="NCBI Taxonomy" id="1514105"/>
    <lineage>
        <taxon>Bacteria</taxon>
        <taxon>Bacillati</taxon>
        <taxon>Bacillota</taxon>
        <taxon>Erysipelotrichia</taxon>
        <taxon>Erysipelotrichales</taxon>
        <taxon>Erysipelotrichaceae</taxon>
        <taxon>Erysipelothrix</taxon>
    </lineage>
</organism>
<sequence length="92" mass="10389">MKKLSLKYDIFGFTLLGVMRIIPSSGIVIVDGVIRVLLLTFGILYFVRAYKVQNDKNVTEVITPTQNKWVTLVLCGAAIYALVTLFVLIFYQ</sequence>
<dbReference type="KEGG" id="erl:AOC36_00885"/>
<reference evidence="2 3" key="1">
    <citation type="submission" date="2015-10" db="EMBL/GenBank/DDBJ databases">
        <title>Erysipelothrix larvae sp. LV19 isolated from the larval gut of the rhinoceros beetle, Trypoxylus dichotomus.</title>
        <authorList>
            <person name="Lim S."/>
            <person name="Kim B.-C."/>
        </authorList>
    </citation>
    <scope>NUCLEOTIDE SEQUENCE [LARGE SCALE GENOMIC DNA]</scope>
    <source>
        <strain evidence="2 3">LV19</strain>
    </source>
</reference>
<name>A0A109UGI6_9FIRM</name>
<keyword evidence="1" id="KW-1133">Transmembrane helix</keyword>
<feature type="transmembrane region" description="Helical" evidence="1">
    <location>
        <begin position="69"/>
        <end position="91"/>
    </location>
</feature>